<keyword evidence="1" id="KW-0812">Transmembrane</keyword>
<keyword evidence="1" id="KW-1133">Transmembrane helix</keyword>
<organism evidence="2 3">
    <name type="scientific">Chitinophaga skermanii</name>
    <dbReference type="NCBI Taxonomy" id="331697"/>
    <lineage>
        <taxon>Bacteria</taxon>
        <taxon>Pseudomonadati</taxon>
        <taxon>Bacteroidota</taxon>
        <taxon>Chitinophagia</taxon>
        <taxon>Chitinophagales</taxon>
        <taxon>Chitinophagaceae</taxon>
        <taxon>Chitinophaga</taxon>
    </lineage>
</organism>
<keyword evidence="3" id="KW-1185">Reference proteome</keyword>
<dbReference type="AlphaFoldDB" id="A0A327QPN5"/>
<dbReference type="EMBL" id="QLLL01000004">
    <property type="protein sequence ID" value="RAJ05313.1"/>
    <property type="molecule type" value="Genomic_DNA"/>
</dbReference>
<name>A0A327QPN5_9BACT</name>
<dbReference type="Proteomes" id="UP000249547">
    <property type="component" value="Unassembled WGS sequence"/>
</dbReference>
<evidence type="ECO:0000313" key="3">
    <source>
        <dbReference type="Proteomes" id="UP000249547"/>
    </source>
</evidence>
<sequence>MQGNINPVKQSMLHEFLDTLSPEQGELLELAIKDKTQYDSFFEELSIHKSIQPPVQKVAHTIIVPLTIVDDKKAVVEETEAAEDEFTTWKNKVYAFVSVITITGICVASVFFFSSMHRKQTFAKQKPPTVQTATVSSNND</sequence>
<keyword evidence="1" id="KW-0472">Membrane</keyword>
<feature type="transmembrane region" description="Helical" evidence="1">
    <location>
        <begin position="93"/>
        <end position="114"/>
    </location>
</feature>
<reference evidence="2 3" key="1">
    <citation type="submission" date="2018-06" db="EMBL/GenBank/DDBJ databases">
        <title>Genomic Encyclopedia of Archaeal and Bacterial Type Strains, Phase II (KMG-II): from individual species to whole genera.</title>
        <authorList>
            <person name="Goeker M."/>
        </authorList>
    </citation>
    <scope>NUCLEOTIDE SEQUENCE [LARGE SCALE GENOMIC DNA]</scope>
    <source>
        <strain evidence="2 3">DSM 23857</strain>
    </source>
</reference>
<accession>A0A327QPN5</accession>
<evidence type="ECO:0000313" key="2">
    <source>
        <dbReference type="EMBL" id="RAJ05313.1"/>
    </source>
</evidence>
<gene>
    <name evidence="2" type="ORF">LX64_02470</name>
</gene>
<comment type="caution">
    <text evidence="2">The sequence shown here is derived from an EMBL/GenBank/DDBJ whole genome shotgun (WGS) entry which is preliminary data.</text>
</comment>
<protein>
    <submittedName>
        <fullName evidence="2">Uncharacterized protein</fullName>
    </submittedName>
</protein>
<evidence type="ECO:0000256" key="1">
    <source>
        <dbReference type="SAM" id="Phobius"/>
    </source>
</evidence>
<proteinExistence type="predicted"/>
<dbReference type="RefSeq" id="WP_148707291.1">
    <property type="nucleotide sequence ID" value="NZ_QLLL01000004.1"/>
</dbReference>